<dbReference type="InterPro" id="IPR003000">
    <property type="entry name" value="Sirtuin"/>
</dbReference>
<gene>
    <name evidence="3" type="primary">cobB</name>
    <name evidence="6" type="ORF">DRP44_06495</name>
</gene>
<evidence type="ECO:0000313" key="6">
    <source>
        <dbReference type="EMBL" id="RKX65372.1"/>
    </source>
</evidence>
<comment type="subcellular location">
    <subcellularLocation>
        <location evidence="3">Cytoplasm</location>
    </subcellularLocation>
</comment>
<proteinExistence type="inferred from homology"/>
<comment type="function">
    <text evidence="3">NAD-dependent lysine deacetylase and desuccinylase that specifically removes acetyl and succinyl groups on target proteins. Modulates the activities of several proteins which are inactive in their acylated form.</text>
</comment>
<dbReference type="SUPFAM" id="SSF52467">
    <property type="entry name" value="DHS-like NAD/FAD-binding domain"/>
    <property type="match status" value="1"/>
</dbReference>
<organism evidence="6 7">
    <name type="scientific">candidate division TA06 bacterium</name>
    <dbReference type="NCBI Taxonomy" id="2250710"/>
    <lineage>
        <taxon>Bacteria</taxon>
        <taxon>Bacteria division TA06</taxon>
    </lineage>
</organism>
<feature type="binding site" evidence="3">
    <location>
        <begin position="174"/>
        <end position="176"/>
    </location>
    <ligand>
        <name>NAD(+)</name>
        <dbReference type="ChEBI" id="CHEBI:57540"/>
    </ligand>
</feature>
<comment type="cofactor">
    <cofactor evidence="3">
        <name>Zn(2+)</name>
        <dbReference type="ChEBI" id="CHEBI:29105"/>
    </cofactor>
    <text evidence="3">Binds 1 zinc ion per subunit.</text>
</comment>
<feature type="active site" description="Proton acceptor" evidence="3 4">
    <location>
        <position position="109"/>
    </location>
</feature>
<dbReference type="GO" id="GO:0017136">
    <property type="term" value="F:histone deacetylase activity, NAD-dependent"/>
    <property type="evidence" value="ECO:0007669"/>
    <property type="project" value="TreeGrafter"/>
</dbReference>
<name>A0A660S8F1_UNCT6</name>
<feature type="binding site" evidence="3">
    <location>
        <begin position="13"/>
        <end position="32"/>
    </location>
    <ligand>
        <name>NAD(+)</name>
        <dbReference type="ChEBI" id="CHEBI:57540"/>
    </ligand>
</feature>
<dbReference type="AlphaFoldDB" id="A0A660S8F1"/>
<feature type="binding site" evidence="3">
    <location>
        <position position="60"/>
    </location>
    <ligand>
        <name>substrate</name>
    </ligand>
</feature>
<feature type="binding site" evidence="3 4">
    <location>
        <position position="117"/>
    </location>
    <ligand>
        <name>Zn(2+)</name>
        <dbReference type="ChEBI" id="CHEBI:29105"/>
    </ligand>
</feature>
<dbReference type="EC" id="2.3.1.286" evidence="3"/>
<keyword evidence="3 4" id="KW-0862">Zinc</keyword>
<evidence type="ECO:0000256" key="4">
    <source>
        <dbReference type="PROSITE-ProRule" id="PRU00236"/>
    </source>
</evidence>
<dbReference type="PANTHER" id="PTHR11085:SF4">
    <property type="entry name" value="NAD-DEPENDENT PROTEIN DEACYLASE"/>
    <property type="match status" value="1"/>
</dbReference>
<dbReference type="EMBL" id="QNBC01000094">
    <property type="protein sequence ID" value="RKX65372.1"/>
    <property type="molecule type" value="Genomic_DNA"/>
</dbReference>
<feature type="binding site" evidence="3">
    <location>
        <begin position="91"/>
        <end position="94"/>
    </location>
    <ligand>
        <name>NAD(+)</name>
        <dbReference type="ChEBI" id="CHEBI:57540"/>
    </ligand>
</feature>
<keyword evidence="3" id="KW-0963">Cytoplasm</keyword>
<protein>
    <recommendedName>
        <fullName evidence="3">NAD-dependent protein deacylase</fullName>
        <ecNumber evidence="3">2.3.1.286</ecNumber>
    </recommendedName>
    <alternativeName>
        <fullName evidence="3">Regulatory protein SIR2 homolog</fullName>
    </alternativeName>
</protein>
<dbReference type="GO" id="GO:0070403">
    <property type="term" value="F:NAD+ binding"/>
    <property type="evidence" value="ECO:0007669"/>
    <property type="project" value="UniProtKB-UniRule"/>
</dbReference>
<comment type="caution">
    <text evidence="6">The sequence shown here is derived from an EMBL/GenBank/DDBJ whole genome shotgun (WGS) entry which is preliminary data.</text>
</comment>
<feature type="domain" description="Deacetylase sirtuin-type" evidence="5">
    <location>
        <begin position="1"/>
        <end position="234"/>
    </location>
</feature>
<comment type="domain">
    <text evidence="3">2 residues (Tyr-57 and Arg-60) present in a large hydrophobic pocket are probably involved in substrate specificity. They are important for desuccinylation activity, but dispensable for deacetylation activity.</text>
</comment>
<evidence type="ECO:0000313" key="7">
    <source>
        <dbReference type="Proteomes" id="UP000282321"/>
    </source>
</evidence>
<dbReference type="PROSITE" id="PS50305">
    <property type="entry name" value="SIRTUIN"/>
    <property type="match status" value="1"/>
</dbReference>
<evidence type="ECO:0000256" key="1">
    <source>
        <dbReference type="ARBA" id="ARBA00022679"/>
    </source>
</evidence>
<dbReference type="InterPro" id="IPR027546">
    <property type="entry name" value="Sirtuin_class_III"/>
</dbReference>
<dbReference type="CDD" id="cd01412">
    <property type="entry name" value="SIRT5_Af1_CobB"/>
    <property type="match status" value="1"/>
</dbReference>
<feature type="binding site" evidence="3 4">
    <location>
        <position position="136"/>
    </location>
    <ligand>
        <name>Zn(2+)</name>
        <dbReference type="ChEBI" id="CHEBI:29105"/>
    </ligand>
</feature>
<comment type="catalytic activity">
    <reaction evidence="3">
        <text>N(6)-acetyl-L-lysyl-[protein] + NAD(+) + H2O = 2''-O-acetyl-ADP-D-ribose + nicotinamide + L-lysyl-[protein]</text>
        <dbReference type="Rhea" id="RHEA:43636"/>
        <dbReference type="Rhea" id="RHEA-COMP:9752"/>
        <dbReference type="Rhea" id="RHEA-COMP:10731"/>
        <dbReference type="ChEBI" id="CHEBI:15377"/>
        <dbReference type="ChEBI" id="CHEBI:17154"/>
        <dbReference type="ChEBI" id="CHEBI:29969"/>
        <dbReference type="ChEBI" id="CHEBI:57540"/>
        <dbReference type="ChEBI" id="CHEBI:61930"/>
        <dbReference type="ChEBI" id="CHEBI:83767"/>
        <dbReference type="EC" id="2.3.1.286"/>
    </reaction>
</comment>
<keyword evidence="1" id="KW-0808">Transferase</keyword>
<feature type="binding site" evidence="3 4">
    <location>
        <position position="120"/>
    </location>
    <ligand>
        <name>Zn(2+)</name>
        <dbReference type="ChEBI" id="CHEBI:29105"/>
    </ligand>
</feature>
<dbReference type="HAMAP" id="MF_01121">
    <property type="entry name" value="Sirtuin_ClassIII"/>
    <property type="match status" value="1"/>
</dbReference>
<dbReference type="GO" id="GO:0036054">
    <property type="term" value="F:protein-malonyllysine demalonylase activity"/>
    <property type="evidence" value="ECO:0007669"/>
    <property type="project" value="InterPro"/>
</dbReference>
<dbReference type="Proteomes" id="UP000282321">
    <property type="component" value="Unassembled WGS sequence"/>
</dbReference>
<feature type="binding site" evidence="3 4">
    <location>
        <position position="139"/>
    </location>
    <ligand>
        <name>Zn(2+)</name>
        <dbReference type="ChEBI" id="CHEBI:29105"/>
    </ligand>
</feature>
<dbReference type="Gene3D" id="3.30.1600.10">
    <property type="entry name" value="SIR2/SIRT2 'Small Domain"/>
    <property type="match status" value="1"/>
</dbReference>
<keyword evidence="3 4" id="KW-0479">Metal-binding</keyword>
<accession>A0A660S8F1</accession>
<dbReference type="InterPro" id="IPR029035">
    <property type="entry name" value="DHS-like_NAD/FAD-binding_dom"/>
</dbReference>
<keyword evidence="2 3" id="KW-0520">NAD</keyword>
<dbReference type="InterPro" id="IPR026591">
    <property type="entry name" value="Sirtuin_cat_small_dom_sf"/>
</dbReference>
<dbReference type="GO" id="GO:0008270">
    <property type="term" value="F:zinc ion binding"/>
    <property type="evidence" value="ECO:0007669"/>
    <property type="project" value="UniProtKB-UniRule"/>
</dbReference>
<evidence type="ECO:0000256" key="3">
    <source>
        <dbReference type="HAMAP-Rule" id="MF_01121"/>
    </source>
</evidence>
<sequence>MLLPLKNIFILTGAGISAESGIPTFRGENGLWKNYKIEDVATPAAFNKNPRLVWEFYYERIDKILNAKPNNAHIALNRLVKSGENINIVTQNVDNLHEKAGSKNVIHMHGEIMQAVCPNCGAIYDAAKADRPLPKCKKCDSMLRPNVVWFGEKPRFLEKIYKLLTNSSIFISIGTSGVVYPASEFYIIAKESGAKTIFLNIEDLHIRTDQYFLGKAAVLLPHLVNKWIEHDGILFN</sequence>
<comment type="catalytic activity">
    <reaction evidence="3">
        <text>N(6)-succinyl-L-lysyl-[protein] + NAD(+) + H2O = 2''-O-succinyl-ADP-D-ribose + nicotinamide + L-lysyl-[protein]</text>
        <dbReference type="Rhea" id="RHEA:47668"/>
        <dbReference type="Rhea" id="RHEA-COMP:9752"/>
        <dbReference type="Rhea" id="RHEA-COMP:11877"/>
        <dbReference type="ChEBI" id="CHEBI:15377"/>
        <dbReference type="ChEBI" id="CHEBI:17154"/>
        <dbReference type="ChEBI" id="CHEBI:29969"/>
        <dbReference type="ChEBI" id="CHEBI:57540"/>
        <dbReference type="ChEBI" id="CHEBI:87830"/>
        <dbReference type="ChEBI" id="CHEBI:87832"/>
    </reaction>
</comment>
<dbReference type="InterPro" id="IPR026590">
    <property type="entry name" value="Ssirtuin_cat_dom"/>
</dbReference>
<dbReference type="NCBIfam" id="NF001753">
    <property type="entry name" value="PRK00481.1-3"/>
    <property type="match status" value="1"/>
</dbReference>
<feature type="binding site" evidence="3">
    <location>
        <position position="57"/>
    </location>
    <ligand>
        <name>substrate</name>
    </ligand>
</feature>
<evidence type="ECO:0000256" key="2">
    <source>
        <dbReference type="ARBA" id="ARBA00023027"/>
    </source>
</evidence>
<dbReference type="GO" id="GO:0005737">
    <property type="term" value="C:cytoplasm"/>
    <property type="evidence" value="ECO:0007669"/>
    <property type="project" value="UniProtKB-SubCell"/>
</dbReference>
<dbReference type="Gene3D" id="3.40.50.1220">
    <property type="entry name" value="TPP-binding domain"/>
    <property type="match status" value="1"/>
</dbReference>
<dbReference type="Pfam" id="PF02146">
    <property type="entry name" value="SIR2"/>
    <property type="match status" value="1"/>
</dbReference>
<reference evidence="6 7" key="1">
    <citation type="submission" date="2018-06" db="EMBL/GenBank/DDBJ databases">
        <title>Extensive metabolic versatility and redundancy in microbially diverse, dynamic hydrothermal sediments.</title>
        <authorList>
            <person name="Dombrowski N."/>
            <person name="Teske A."/>
            <person name="Baker B.J."/>
        </authorList>
    </citation>
    <scope>NUCLEOTIDE SEQUENCE [LARGE SCALE GENOMIC DNA]</scope>
    <source>
        <strain evidence="6">B35_G9</strain>
    </source>
</reference>
<feature type="binding site" evidence="3">
    <location>
        <begin position="200"/>
        <end position="202"/>
    </location>
    <ligand>
        <name>NAD(+)</name>
        <dbReference type="ChEBI" id="CHEBI:57540"/>
    </ligand>
</feature>
<feature type="binding site" evidence="3">
    <location>
        <position position="216"/>
    </location>
    <ligand>
        <name>NAD(+)</name>
        <dbReference type="ChEBI" id="CHEBI:57540"/>
    </ligand>
</feature>
<dbReference type="GO" id="GO:0036055">
    <property type="term" value="F:protein-succinyllysine desuccinylase activity"/>
    <property type="evidence" value="ECO:0007669"/>
    <property type="project" value="UniProtKB-UniRule"/>
</dbReference>
<dbReference type="PANTHER" id="PTHR11085">
    <property type="entry name" value="NAD-DEPENDENT PROTEIN DEACYLASE SIRTUIN-5, MITOCHONDRIAL-RELATED"/>
    <property type="match status" value="1"/>
</dbReference>
<comment type="similarity">
    <text evidence="3">Belongs to the sirtuin family. Class III subfamily.</text>
</comment>
<dbReference type="InterPro" id="IPR050134">
    <property type="entry name" value="NAD-dep_sirtuin_deacylases"/>
</dbReference>
<evidence type="ECO:0000259" key="5">
    <source>
        <dbReference type="PROSITE" id="PS50305"/>
    </source>
</evidence>